<sequence>MSETEALKKTTKPKPKTDVEKKKAWEIAATDGKNSITFVILARTVNSAMSKANKYKKDKKLEKYETSGIVCIAVIDY</sequence>
<gene>
    <name evidence="1" type="ORF">LCGC14_1340430</name>
</gene>
<evidence type="ECO:0000313" key="1">
    <source>
        <dbReference type="EMBL" id="KKM80378.1"/>
    </source>
</evidence>
<proteinExistence type="predicted"/>
<accession>A0A0F9KEM1</accession>
<protein>
    <submittedName>
        <fullName evidence="1">Uncharacterized protein</fullName>
    </submittedName>
</protein>
<dbReference type="AlphaFoldDB" id="A0A0F9KEM1"/>
<reference evidence="1" key="1">
    <citation type="journal article" date="2015" name="Nature">
        <title>Complex archaea that bridge the gap between prokaryotes and eukaryotes.</title>
        <authorList>
            <person name="Spang A."/>
            <person name="Saw J.H."/>
            <person name="Jorgensen S.L."/>
            <person name="Zaremba-Niedzwiedzka K."/>
            <person name="Martijn J."/>
            <person name="Lind A.E."/>
            <person name="van Eijk R."/>
            <person name="Schleper C."/>
            <person name="Guy L."/>
            <person name="Ettema T.J."/>
        </authorList>
    </citation>
    <scope>NUCLEOTIDE SEQUENCE</scope>
</reference>
<comment type="caution">
    <text evidence="1">The sequence shown here is derived from an EMBL/GenBank/DDBJ whole genome shotgun (WGS) entry which is preliminary data.</text>
</comment>
<organism evidence="1">
    <name type="scientific">marine sediment metagenome</name>
    <dbReference type="NCBI Taxonomy" id="412755"/>
    <lineage>
        <taxon>unclassified sequences</taxon>
        <taxon>metagenomes</taxon>
        <taxon>ecological metagenomes</taxon>
    </lineage>
</organism>
<name>A0A0F9KEM1_9ZZZZ</name>
<dbReference type="EMBL" id="LAZR01008194">
    <property type="protein sequence ID" value="KKM80378.1"/>
    <property type="molecule type" value="Genomic_DNA"/>
</dbReference>